<sequence>MELNLQQRVCIKFCIKNVFIGVKTLEMLGNCFGSNTLKKTAVYEWHKRFKSGRESVEYDECSGKPSTSKTDENINKVREMLINNRKLIIRELAEDLNIAYGFIQDIVVNGFAPFRQKRKDLWANNSWILHHDNCFVAARLDILNVAVIVGFPTERILYKAKDKYIHFLSLSIIIRILYIRKNIRATVITNLISTIPYIGSIGGFSINNSTLNRFFSFHFILSFIILLFIIFHLFFLHLTESSNLTGTNRDRYKVPFHSYFTFKDLLGFNVILSIFLLIILQYPYIFRDSDNFTPANHLVTHIHIQSE</sequence>
<evidence type="ECO:0000313" key="17">
    <source>
        <dbReference type="EMBL" id="KYM82852.1"/>
    </source>
</evidence>
<keyword evidence="10" id="KW-0249">Electron transport</keyword>
<dbReference type="InterPro" id="IPR052709">
    <property type="entry name" value="Transposase-MT_Hybrid"/>
</dbReference>
<keyword evidence="14 15" id="KW-0472">Membrane</keyword>
<accession>A0A151I383</accession>
<keyword evidence="13" id="KW-0496">Mitochondrion</keyword>
<evidence type="ECO:0000256" key="13">
    <source>
        <dbReference type="ARBA" id="ARBA00023128"/>
    </source>
</evidence>
<dbReference type="Gene3D" id="1.10.10.1450">
    <property type="match status" value="1"/>
</dbReference>
<evidence type="ECO:0000256" key="14">
    <source>
        <dbReference type="ARBA" id="ARBA00023136"/>
    </source>
</evidence>
<feature type="transmembrane region" description="Helical" evidence="15">
    <location>
        <begin position="187"/>
        <end position="207"/>
    </location>
</feature>
<evidence type="ECO:0000256" key="15">
    <source>
        <dbReference type="SAM" id="Phobius"/>
    </source>
</evidence>
<evidence type="ECO:0000256" key="3">
    <source>
        <dbReference type="ARBA" id="ARBA00013531"/>
    </source>
</evidence>
<evidence type="ECO:0000259" key="16">
    <source>
        <dbReference type="PROSITE" id="PS51003"/>
    </source>
</evidence>
<evidence type="ECO:0000256" key="9">
    <source>
        <dbReference type="ARBA" id="ARBA00022792"/>
    </source>
</evidence>
<dbReference type="PANTHER" id="PTHR46060">
    <property type="entry name" value="MARINER MOS1 TRANSPOSASE-LIKE PROTEIN"/>
    <property type="match status" value="1"/>
</dbReference>
<keyword evidence="6" id="KW-0679">Respiratory chain</keyword>
<comment type="subcellular location">
    <subcellularLocation>
        <location evidence="1">Mitochondrion inner membrane</location>
        <topology evidence="1">Multi-pass membrane protein</topology>
    </subcellularLocation>
</comment>
<organism evidence="17 18">
    <name type="scientific">Atta colombica</name>
    <dbReference type="NCBI Taxonomy" id="520822"/>
    <lineage>
        <taxon>Eukaryota</taxon>
        <taxon>Metazoa</taxon>
        <taxon>Ecdysozoa</taxon>
        <taxon>Arthropoda</taxon>
        <taxon>Hexapoda</taxon>
        <taxon>Insecta</taxon>
        <taxon>Pterygota</taxon>
        <taxon>Neoptera</taxon>
        <taxon>Endopterygota</taxon>
        <taxon>Hymenoptera</taxon>
        <taxon>Apocrita</taxon>
        <taxon>Aculeata</taxon>
        <taxon>Formicoidea</taxon>
        <taxon>Formicidae</taxon>
        <taxon>Myrmicinae</taxon>
        <taxon>Atta</taxon>
    </lineage>
</organism>
<dbReference type="InterPro" id="IPR005797">
    <property type="entry name" value="Cyt_b/b6_N"/>
</dbReference>
<dbReference type="GO" id="GO:0009055">
    <property type="term" value="F:electron transfer activity"/>
    <property type="evidence" value="ECO:0007669"/>
    <property type="project" value="InterPro"/>
</dbReference>
<evidence type="ECO:0000256" key="6">
    <source>
        <dbReference type="ARBA" id="ARBA00022660"/>
    </source>
</evidence>
<evidence type="ECO:0000256" key="11">
    <source>
        <dbReference type="ARBA" id="ARBA00022989"/>
    </source>
</evidence>
<gene>
    <name evidence="17" type="ORF">ALC53_06678</name>
</gene>
<evidence type="ECO:0000256" key="4">
    <source>
        <dbReference type="ARBA" id="ARBA00022448"/>
    </source>
</evidence>
<evidence type="ECO:0000256" key="5">
    <source>
        <dbReference type="ARBA" id="ARBA00022617"/>
    </source>
</evidence>
<dbReference type="Pfam" id="PF13631">
    <property type="entry name" value="Cytochrom_B_N_2"/>
    <property type="match status" value="1"/>
</dbReference>
<evidence type="ECO:0000256" key="12">
    <source>
        <dbReference type="ARBA" id="ARBA00023004"/>
    </source>
</evidence>
<keyword evidence="9" id="KW-0999">Mitochondrion inner membrane</keyword>
<name>A0A151I383_9HYME</name>
<proteinExistence type="predicted"/>
<reference evidence="17 18" key="1">
    <citation type="submission" date="2015-09" db="EMBL/GenBank/DDBJ databases">
        <title>Atta colombica WGS genome.</title>
        <authorList>
            <person name="Nygaard S."/>
            <person name="Hu H."/>
            <person name="Boomsma J."/>
            <person name="Zhang G."/>
        </authorList>
    </citation>
    <scope>NUCLEOTIDE SEQUENCE [LARGE SCALE GENOMIC DNA]</scope>
    <source>
        <strain evidence="17">Treedump-2</strain>
        <tissue evidence="17">Whole body</tissue>
    </source>
</reference>
<dbReference type="Proteomes" id="UP000078540">
    <property type="component" value="Unassembled WGS sequence"/>
</dbReference>
<keyword evidence="4" id="KW-0813">Transport</keyword>
<protein>
    <recommendedName>
        <fullName evidence="3">Cytochrome b</fullName>
    </recommendedName>
</protein>
<comment type="subunit">
    <text evidence="2">The main subunits of complex b-c1 are: cytochrome b, cytochrome c1 and the Rieske protein.</text>
</comment>
<evidence type="ECO:0000256" key="2">
    <source>
        <dbReference type="ARBA" id="ARBA00011649"/>
    </source>
</evidence>
<keyword evidence="18" id="KW-1185">Reference proteome</keyword>
<dbReference type="GO" id="GO:0022904">
    <property type="term" value="P:respiratory electron transport chain"/>
    <property type="evidence" value="ECO:0007669"/>
    <property type="project" value="InterPro"/>
</dbReference>
<feature type="transmembrane region" description="Helical" evidence="15">
    <location>
        <begin position="219"/>
        <end position="239"/>
    </location>
</feature>
<evidence type="ECO:0000256" key="8">
    <source>
        <dbReference type="ARBA" id="ARBA00022723"/>
    </source>
</evidence>
<evidence type="ECO:0000256" key="10">
    <source>
        <dbReference type="ARBA" id="ARBA00022982"/>
    </source>
</evidence>
<dbReference type="GO" id="GO:0005743">
    <property type="term" value="C:mitochondrial inner membrane"/>
    <property type="evidence" value="ECO:0007669"/>
    <property type="project" value="UniProtKB-SubCell"/>
</dbReference>
<feature type="domain" description="Cytochrome b/b6 C-terminal region profile" evidence="16">
    <location>
        <begin position="246"/>
        <end position="307"/>
    </location>
</feature>
<dbReference type="Gene3D" id="1.20.810.10">
    <property type="entry name" value="Cytochrome Bc1 Complex, Chain C"/>
    <property type="match status" value="1"/>
</dbReference>
<keyword evidence="7 15" id="KW-0812">Transmembrane</keyword>
<keyword evidence="8" id="KW-0479">Metal-binding</keyword>
<keyword evidence="11 15" id="KW-1133">Transmembrane helix</keyword>
<dbReference type="GO" id="GO:0016491">
    <property type="term" value="F:oxidoreductase activity"/>
    <property type="evidence" value="ECO:0007669"/>
    <property type="project" value="UniProtKB-UniRule"/>
</dbReference>
<evidence type="ECO:0000256" key="1">
    <source>
        <dbReference type="ARBA" id="ARBA00004448"/>
    </source>
</evidence>
<keyword evidence="12" id="KW-0408">Iron</keyword>
<dbReference type="SUPFAM" id="SSF81342">
    <property type="entry name" value="Transmembrane di-heme cytochromes"/>
    <property type="match status" value="1"/>
</dbReference>
<evidence type="ECO:0000313" key="18">
    <source>
        <dbReference type="Proteomes" id="UP000078540"/>
    </source>
</evidence>
<dbReference type="InterPro" id="IPR016174">
    <property type="entry name" value="Di-haem_cyt_TM"/>
</dbReference>
<keyword evidence="5" id="KW-0349">Heme</keyword>
<dbReference type="PROSITE" id="PS51003">
    <property type="entry name" value="CYTB_CTER"/>
    <property type="match status" value="1"/>
</dbReference>
<dbReference type="GO" id="GO:0046872">
    <property type="term" value="F:metal ion binding"/>
    <property type="evidence" value="ECO:0007669"/>
    <property type="project" value="UniProtKB-KW"/>
</dbReference>
<dbReference type="InterPro" id="IPR027387">
    <property type="entry name" value="Cytb/b6-like_sf"/>
</dbReference>
<dbReference type="EMBL" id="KQ976505">
    <property type="protein sequence ID" value="KYM82852.1"/>
    <property type="molecule type" value="Genomic_DNA"/>
</dbReference>
<dbReference type="InterPro" id="IPR005798">
    <property type="entry name" value="Cyt_b/b6_C"/>
</dbReference>
<feature type="transmembrane region" description="Helical" evidence="15">
    <location>
        <begin position="259"/>
        <end position="280"/>
    </location>
</feature>
<evidence type="ECO:0000256" key="7">
    <source>
        <dbReference type="ARBA" id="ARBA00022692"/>
    </source>
</evidence>
<dbReference type="STRING" id="520822.A0A151I383"/>
<dbReference type="PANTHER" id="PTHR46060:SF1">
    <property type="entry name" value="MARINER MOS1 TRANSPOSASE-LIKE PROTEIN"/>
    <property type="match status" value="1"/>
</dbReference>
<dbReference type="AlphaFoldDB" id="A0A151I383"/>